<comment type="caution">
    <text evidence="1">The sequence shown here is derived from an EMBL/GenBank/DDBJ whole genome shotgun (WGS) entry which is preliminary data.</text>
</comment>
<reference evidence="1 2" key="1">
    <citation type="submission" date="2021-03" db="EMBL/GenBank/DDBJ databases">
        <title>Tianweitania aestuarii sp. nov., isolated from a tidal flat.</title>
        <authorList>
            <person name="Park S."/>
            <person name="Yoon J.-H."/>
        </authorList>
    </citation>
    <scope>NUCLEOTIDE SEQUENCE [LARGE SCALE GENOMIC DNA]</scope>
    <source>
        <strain evidence="1 2">BSSL-BM11</strain>
    </source>
</reference>
<evidence type="ECO:0000313" key="2">
    <source>
        <dbReference type="Proteomes" id="UP001297272"/>
    </source>
</evidence>
<evidence type="ECO:0000313" key="1">
    <source>
        <dbReference type="EMBL" id="MBS9721256.1"/>
    </source>
</evidence>
<dbReference type="Proteomes" id="UP001297272">
    <property type="component" value="Unassembled WGS sequence"/>
</dbReference>
<protein>
    <submittedName>
        <fullName evidence="1">Uncharacterized protein</fullName>
    </submittedName>
</protein>
<dbReference type="EMBL" id="JAFMNX010000002">
    <property type="protein sequence ID" value="MBS9721256.1"/>
    <property type="molecule type" value="Genomic_DNA"/>
</dbReference>
<dbReference type="RefSeq" id="WP_213984868.1">
    <property type="nucleotide sequence ID" value="NZ_JAFMNX010000002.1"/>
</dbReference>
<accession>A0ABS5RW55</accession>
<sequence length="106" mass="12337">MMVVIDEEPYLWLLLRDEAVLYLNVFCSHSAVDYFFLMALNEEECRSFDKVGRPYLNRLAQEIHHSASAVKGSRSRFKARGLTPMLGTKVQDAWSVWLAEQERQAR</sequence>
<proteinExistence type="predicted"/>
<gene>
    <name evidence="1" type="ORF">JYU29_11210</name>
</gene>
<organism evidence="1 2">
    <name type="scientific">Tianweitania aestuarii</name>
    <dbReference type="NCBI Taxonomy" id="2814886"/>
    <lineage>
        <taxon>Bacteria</taxon>
        <taxon>Pseudomonadati</taxon>
        <taxon>Pseudomonadota</taxon>
        <taxon>Alphaproteobacteria</taxon>
        <taxon>Hyphomicrobiales</taxon>
        <taxon>Phyllobacteriaceae</taxon>
        <taxon>Tianweitania</taxon>
    </lineage>
</organism>
<name>A0ABS5RW55_9HYPH</name>
<keyword evidence="2" id="KW-1185">Reference proteome</keyword>